<dbReference type="Proteomes" id="UP000005239">
    <property type="component" value="Unassembled WGS sequence"/>
</dbReference>
<reference evidence="2" key="2">
    <citation type="submission" date="2022-06" db="UniProtKB">
        <authorList>
            <consortium name="EnsemblMetazoa"/>
        </authorList>
    </citation>
    <scope>IDENTIFICATION</scope>
    <source>
        <strain evidence="2">PS312</strain>
    </source>
</reference>
<dbReference type="PROSITE" id="PS50041">
    <property type="entry name" value="C_TYPE_LECTIN_2"/>
    <property type="match status" value="1"/>
</dbReference>
<dbReference type="InterPro" id="IPR016186">
    <property type="entry name" value="C-type_lectin-like/link_sf"/>
</dbReference>
<dbReference type="PANTHER" id="PTHR22991:SF40">
    <property type="entry name" value="PROTEIN CBG13490"/>
    <property type="match status" value="1"/>
</dbReference>
<dbReference type="OrthoDB" id="441660at2759"/>
<evidence type="ECO:0000256" key="1">
    <source>
        <dbReference type="PROSITE-ProRule" id="PRU00059"/>
    </source>
</evidence>
<dbReference type="InterPro" id="IPR050976">
    <property type="entry name" value="Snaclec"/>
</dbReference>
<dbReference type="EnsemblMetazoa" id="PPA44465.1">
    <property type="protein sequence ID" value="PPA44465.1"/>
    <property type="gene ID" value="WBGene00282834"/>
</dbReference>
<sequence length="396" mass="43164">MTGEHLILCNCPDGFELVRDGECRGKHAQLNMADDESVNVTIASCKEIGGIPVIIHDDEQQNYWSASGDGSSFPIGLVCNFTSTKWEWADGSPVDYKPPLGTQNDDLDKPCGKCSWFGYANGDWKKWCDTTRYSVAVFCSVRLQPPVPSADGCDGFVDDSDDGVCYQILDTADVFQGAQMLCKQLGANAASVHTAQENSFIRRLAVSRGAVDGVYLGASVSGKGYDFAWTDGTNWDYENFHPGFPKTGYGDCLAMDTSISSGLWMNINCSEDLPVACIRDQKEVVDPICSNETWKEGQIITSPGFPFNASTFCDYFLTVDAGKKVEAVIDLEANSCCDYLTIYDGYLGGNLIANLTGEIRSKVIKTTTSNIMRVNWVPNGAVNVRGLVMSFKGVLH</sequence>
<dbReference type="SUPFAM" id="SSF56436">
    <property type="entry name" value="C-type lectin-like"/>
    <property type="match status" value="2"/>
</dbReference>
<proteinExistence type="predicted"/>
<dbReference type="Pfam" id="PF00431">
    <property type="entry name" value="CUB"/>
    <property type="match status" value="1"/>
</dbReference>
<dbReference type="Gene3D" id="2.60.120.290">
    <property type="entry name" value="Spermadhesin, CUB domain"/>
    <property type="match status" value="1"/>
</dbReference>
<name>A0A2A6BTC5_PRIPA</name>
<dbReference type="InterPro" id="IPR016187">
    <property type="entry name" value="CTDL_fold"/>
</dbReference>
<dbReference type="Gene3D" id="3.10.100.10">
    <property type="entry name" value="Mannose-Binding Protein A, subunit A"/>
    <property type="match status" value="2"/>
</dbReference>
<dbReference type="SUPFAM" id="SSF49854">
    <property type="entry name" value="Spermadhesin, CUB domain"/>
    <property type="match status" value="1"/>
</dbReference>
<protein>
    <submittedName>
        <fullName evidence="2">CUB domain-containing protein</fullName>
    </submittedName>
</protein>
<dbReference type="InterPro" id="IPR001304">
    <property type="entry name" value="C-type_lectin-like"/>
</dbReference>
<accession>A0A2A6BTC5</accession>
<dbReference type="AlphaFoldDB" id="A0A2A6BTC5"/>
<dbReference type="PROSITE" id="PS01180">
    <property type="entry name" value="CUB"/>
    <property type="match status" value="1"/>
</dbReference>
<dbReference type="SMART" id="SM00042">
    <property type="entry name" value="CUB"/>
    <property type="match status" value="1"/>
</dbReference>
<evidence type="ECO:0000313" key="3">
    <source>
        <dbReference type="Proteomes" id="UP000005239"/>
    </source>
</evidence>
<dbReference type="InterPro" id="IPR035914">
    <property type="entry name" value="Sperma_CUB_dom_sf"/>
</dbReference>
<reference evidence="3" key="1">
    <citation type="journal article" date="2008" name="Nat. Genet.">
        <title>The Pristionchus pacificus genome provides a unique perspective on nematode lifestyle and parasitism.</title>
        <authorList>
            <person name="Dieterich C."/>
            <person name="Clifton S.W."/>
            <person name="Schuster L.N."/>
            <person name="Chinwalla A."/>
            <person name="Delehaunty K."/>
            <person name="Dinkelacker I."/>
            <person name="Fulton L."/>
            <person name="Fulton R."/>
            <person name="Godfrey J."/>
            <person name="Minx P."/>
            <person name="Mitreva M."/>
            <person name="Roeseler W."/>
            <person name="Tian H."/>
            <person name="Witte H."/>
            <person name="Yang S.P."/>
            <person name="Wilson R.K."/>
            <person name="Sommer R.J."/>
        </authorList>
    </citation>
    <scope>NUCLEOTIDE SEQUENCE [LARGE SCALE GENOMIC DNA]</scope>
    <source>
        <strain evidence="3">PS312</strain>
    </source>
</reference>
<dbReference type="SMART" id="SM00034">
    <property type="entry name" value="CLECT"/>
    <property type="match status" value="1"/>
</dbReference>
<dbReference type="PANTHER" id="PTHR22991">
    <property type="entry name" value="PROTEIN CBG13490"/>
    <property type="match status" value="1"/>
</dbReference>
<keyword evidence="3" id="KW-1185">Reference proteome</keyword>
<dbReference type="InterPro" id="IPR000859">
    <property type="entry name" value="CUB_dom"/>
</dbReference>
<gene>
    <name evidence="2" type="primary">WBGene00282834</name>
</gene>
<comment type="caution">
    <text evidence="1">Lacks conserved residue(s) required for the propagation of feature annotation.</text>
</comment>
<dbReference type="Pfam" id="PF00059">
    <property type="entry name" value="Lectin_C"/>
    <property type="match status" value="1"/>
</dbReference>
<dbReference type="CDD" id="cd00037">
    <property type="entry name" value="CLECT"/>
    <property type="match status" value="2"/>
</dbReference>
<dbReference type="CDD" id="cd00041">
    <property type="entry name" value="CUB"/>
    <property type="match status" value="1"/>
</dbReference>
<accession>A0A8R1Z394</accession>
<dbReference type="InterPro" id="IPR018378">
    <property type="entry name" value="C-type_lectin_CS"/>
</dbReference>
<dbReference type="PROSITE" id="PS00615">
    <property type="entry name" value="C_TYPE_LECTIN_1"/>
    <property type="match status" value="1"/>
</dbReference>
<organism evidence="2 3">
    <name type="scientific">Pristionchus pacificus</name>
    <name type="common">Parasitic nematode worm</name>
    <dbReference type="NCBI Taxonomy" id="54126"/>
    <lineage>
        <taxon>Eukaryota</taxon>
        <taxon>Metazoa</taxon>
        <taxon>Ecdysozoa</taxon>
        <taxon>Nematoda</taxon>
        <taxon>Chromadorea</taxon>
        <taxon>Rhabditida</taxon>
        <taxon>Rhabditina</taxon>
        <taxon>Diplogasteromorpha</taxon>
        <taxon>Diplogasteroidea</taxon>
        <taxon>Neodiplogasteridae</taxon>
        <taxon>Pristionchus</taxon>
    </lineage>
</organism>
<evidence type="ECO:0000313" key="2">
    <source>
        <dbReference type="EnsemblMetazoa" id="PPA44465.1"/>
    </source>
</evidence>